<dbReference type="InterPro" id="IPR043519">
    <property type="entry name" value="NT_sf"/>
</dbReference>
<sequence length="263" mass="30395">MGYVFNVNDRQNTFDDIVSIAKECNKIISLVQVGSGSAGYHDEKSDLDFVVALDSGNSMLEVMDFMQQRICEKYDVSLFRQDEARHLQVYVLANLLEIDIGYGGYQHAAAIKPGFKVIYDKSGTVEDKMNQSRKYMDDRIFGEKYKKDVESIQNSFWLHLMHAAVAVNRGNTLRAIGELEFVRNQYIDLLGDRHKLESAFNREMDNLPEDAKDNIRSTYVFSENPKDLWKSILNLTDLIYEEMKDYSIPISQELLCEYYNSLK</sequence>
<reference evidence="2" key="1">
    <citation type="submission" date="2016-10" db="EMBL/GenBank/DDBJ databases">
        <authorList>
            <person name="Varghese N."/>
            <person name="Submissions S."/>
        </authorList>
    </citation>
    <scope>NUCLEOTIDE SEQUENCE [LARGE SCALE GENOMIC DNA]</scope>
    <source>
        <strain evidence="2">P18</strain>
    </source>
</reference>
<dbReference type="Gene3D" id="3.30.460.10">
    <property type="entry name" value="Beta Polymerase, domain 2"/>
    <property type="match status" value="1"/>
</dbReference>
<dbReference type="SUPFAM" id="SSF81631">
    <property type="entry name" value="PAP/OAS1 substrate-binding domain"/>
    <property type="match status" value="1"/>
</dbReference>
<dbReference type="EMBL" id="FOXO01000013">
    <property type="protein sequence ID" value="SFP96887.1"/>
    <property type="molecule type" value="Genomic_DNA"/>
</dbReference>
<dbReference type="SUPFAM" id="SSF81301">
    <property type="entry name" value="Nucleotidyltransferase"/>
    <property type="match status" value="1"/>
</dbReference>
<dbReference type="AlphaFoldDB" id="A0A1I5UP84"/>
<proteinExistence type="predicted"/>
<accession>A0A1I5UP84</accession>
<dbReference type="Proteomes" id="UP000182624">
    <property type="component" value="Unassembled WGS sequence"/>
</dbReference>
<organism evidence="1 2">
    <name type="scientific">Butyrivibrio proteoclasticus</name>
    <dbReference type="NCBI Taxonomy" id="43305"/>
    <lineage>
        <taxon>Bacteria</taxon>
        <taxon>Bacillati</taxon>
        <taxon>Bacillota</taxon>
        <taxon>Clostridia</taxon>
        <taxon>Lachnospirales</taxon>
        <taxon>Lachnospiraceae</taxon>
        <taxon>Butyrivibrio</taxon>
    </lineage>
</organism>
<gene>
    <name evidence="1" type="ORF">SAMN04487928_113105</name>
</gene>
<keyword evidence="2" id="KW-1185">Reference proteome</keyword>
<evidence type="ECO:0000313" key="1">
    <source>
        <dbReference type="EMBL" id="SFP96887.1"/>
    </source>
</evidence>
<evidence type="ECO:0000313" key="2">
    <source>
        <dbReference type="Proteomes" id="UP000182624"/>
    </source>
</evidence>
<name>A0A1I5UP84_9FIRM</name>
<evidence type="ECO:0008006" key="3">
    <source>
        <dbReference type="Google" id="ProtNLM"/>
    </source>
</evidence>
<protein>
    <recommendedName>
        <fullName evidence="3">Nucleotidyltransferase domain-containing protein</fullName>
    </recommendedName>
</protein>
<dbReference type="Gene3D" id="1.20.120.330">
    <property type="entry name" value="Nucleotidyltransferases domain 2"/>
    <property type="match status" value="1"/>
</dbReference>